<accession>A0A1L7I1Z1</accession>
<proteinExistence type="predicted"/>
<evidence type="ECO:0000313" key="2">
    <source>
        <dbReference type="Proteomes" id="UP000186230"/>
    </source>
</evidence>
<name>A0A1L7I1Z1_9FLAO</name>
<gene>
    <name evidence="1" type="ORF">GRFL_0913</name>
</gene>
<dbReference type="AlphaFoldDB" id="A0A1L7I1Z1"/>
<dbReference type="RefSeq" id="WP_083643496.1">
    <property type="nucleotide sequence ID" value="NZ_AMRU01000018.1"/>
</dbReference>
<sequence length="88" mass="9719">MNFKKIILPMIAFIFSLGMLFAFSKPQSDPNNDYVQTPQGLVIIPEQNCSTGSTQCRVQFGEDGPIYKVYDDAALSMPKLGDGSIKQL</sequence>
<keyword evidence="2" id="KW-1185">Reference proteome</keyword>
<reference evidence="1 2" key="1">
    <citation type="submission" date="2016-07" db="EMBL/GenBank/DDBJ databases">
        <title>Multi-omics approach to identify versatile polysaccharide utilization systems of a marine flavobacterium Gramella flava.</title>
        <authorList>
            <person name="Tang K."/>
        </authorList>
    </citation>
    <scope>NUCLEOTIDE SEQUENCE [LARGE SCALE GENOMIC DNA]</scope>
    <source>
        <strain evidence="1 2">JLT2011</strain>
    </source>
</reference>
<dbReference type="Proteomes" id="UP000186230">
    <property type="component" value="Chromosome"/>
</dbReference>
<dbReference type="Pfam" id="PF20130">
    <property type="entry name" value="DUF6520"/>
    <property type="match status" value="1"/>
</dbReference>
<dbReference type="InterPro" id="IPR045391">
    <property type="entry name" value="DUF6520"/>
</dbReference>
<dbReference type="KEGG" id="gfl:GRFL_0913"/>
<protein>
    <submittedName>
        <fullName evidence="1">Uncharacterized protein</fullName>
    </submittedName>
</protein>
<dbReference type="EMBL" id="CP016359">
    <property type="protein sequence ID" value="APU67637.1"/>
    <property type="molecule type" value="Genomic_DNA"/>
</dbReference>
<dbReference type="STRING" id="1229726.GRFL_0913"/>
<evidence type="ECO:0000313" key="1">
    <source>
        <dbReference type="EMBL" id="APU67637.1"/>
    </source>
</evidence>
<organism evidence="1 2">
    <name type="scientific">Christiangramia flava JLT2011</name>
    <dbReference type="NCBI Taxonomy" id="1229726"/>
    <lineage>
        <taxon>Bacteria</taxon>
        <taxon>Pseudomonadati</taxon>
        <taxon>Bacteroidota</taxon>
        <taxon>Flavobacteriia</taxon>
        <taxon>Flavobacteriales</taxon>
        <taxon>Flavobacteriaceae</taxon>
        <taxon>Christiangramia</taxon>
    </lineage>
</organism>
<dbReference type="OrthoDB" id="1450052at2"/>